<sequence length="194" mass="21713">MALTLKKPCALTILVKTCIVMLIFYFAGCATGSCTNYGHSCWGAHGKRNIQGASTILDSAAETPLNGSPQNSIAPTSKMQWILSRLIESHGQPTLTDKYRDRWNGFPKDKSYIPPKWDHDTASMTDESIESIRIPINNERKINNAQGPMCNMNKRFENNPEILLISPDEYNKPINDPQKLNILNFLNEGNEGTK</sequence>
<evidence type="ECO:0000313" key="5">
    <source>
        <dbReference type="RefSeq" id="XP_011647561.1"/>
    </source>
</evidence>
<dbReference type="KEGG" id="pbar:105433807"/>
<name>A0A6I9XNB0_9HYME</name>
<keyword evidence="2" id="KW-1185">Reference proteome</keyword>
<keyword evidence="1" id="KW-0472">Membrane</keyword>
<dbReference type="OrthoDB" id="6367990at2759"/>
<dbReference type="AlphaFoldDB" id="A0A6I9XNB0"/>
<evidence type="ECO:0000313" key="4">
    <source>
        <dbReference type="RefSeq" id="XP_011647560.1"/>
    </source>
</evidence>
<dbReference type="RefSeq" id="XP_011647559.1">
    <property type="nucleotide sequence ID" value="XM_011649257.2"/>
</dbReference>
<protein>
    <submittedName>
        <fullName evidence="3 4">Uncharacterized protein LOC105433807</fullName>
    </submittedName>
</protein>
<evidence type="ECO:0000313" key="6">
    <source>
        <dbReference type="RefSeq" id="XP_011647562.1"/>
    </source>
</evidence>
<dbReference type="RefSeq" id="XP_011647561.1">
    <property type="nucleotide sequence ID" value="XM_011649259.2"/>
</dbReference>
<dbReference type="PROSITE" id="PS51257">
    <property type="entry name" value="PROKAR_LIPOPROTEIN"/>
    <property type="match status" value="1"/>
</dbReference>
<evidence type="ECO:0000256" key="1">
    <source>
        <dbReference type="SAM" id="Phobius"/>
    </source>
</evidence>
<accession>A0A6I9XNB0</accession>
<organism evidence="2 4">
    <name type="scientific">Pogonomyrmex barbatus</name>
    <name type="common">red harvester ant</name>
    <dbReference type="NCBI Taxonomy" id="144034"/>
    <lineage>
        <taxon>Eukaryota</taxon>
        <taxon>Metazoa</taxon>
        <taxon>Ecdysozoa</taxon>
        <taxon>Arthropoda</taxon>
        <taxon>Hexapoda</taxon>
        <taxon>Insecta</taxon>
        <taxon>Pterygota</taxon>
        <taxon>Neoptera</taxon>
        <taxon>Endopterygota</taxon>
        <taxon>Hymenoptera</taxon>
        <taxon>Apocrita</taxon>
        <taxon>Aculeata</taxon>
        <taxon>Formicoidea</taxon>
        <taxon>Formicidae</taxon>
        <taxon>Myrmicinae</taxon>
        <taxon>Pogonomyrmex</taxon>
    </lineage>
</organism>
<dbReference type="Proteomes" id="UP000504615">
    <property type="component" value="Unplaced"/>
</dbReference>
<dbReference type="RefSeq" id="XP_011647562.1">
    <property type="nucleotide sequence ID" value="XM_011649260.2"/>
</dbReference>
<gene>
    <name evidence="3 4 5 6" type="primary">LOC105433807</name>
</gene>
<feature type="transmembrane region" description="Helical" evidence="1">
    <location>
        <begin position="9"/>
        <end position="27"/>
    </location>
</feature>
<keyword evidence="1" id="KW-1133">Transmembrane helix</keyword>
<reference evidence="3 4" key="1">
    <citation type="submission" date="2025-04" db="UniProtKB">
        <authorList>
            <consortium name="RefSeq"/>
        </authorList>
    </citation>
    <scope>IDENTIFICATION</scope>
</reference>
<dbReference type="RefSeq" id="XP_011647560.1">
    <property type="nucleotide sequence ID" value="XM_011649258.2"/>
</dbReference>
<proteinExistence type="predicted"/>
<dbReference type="CTD" id="41711"/>
<keyword evidence="1" id="KW-0812">Transmembrane</keyword>
<dbReference type="GeneID" id="105433807"/>
<evidence type="ECO:0000313" key="3">
    <source>
        <dbReference type="RefSeq" id="XP_011647559.1"/>
    </source>
</evidence>
<evidence type="ECO:0000313" key="2">
    <source>
        <dbReference type="Proteomes" id="UP000504615"/>
    </source>
</evidence>